<comment type="caution">
    <text evidence="2">The sequence shown here is derived from an EMBL/GenBank/DDBJ whole genome shotgun (WGS) entry which is preliminary data.</text>
</comment>
<reference evidence="2" key="1">
    <citation type="journal article" date="2021" name="Nat. Commun.">
        <title>Genetic determinants of endophytism in the Arabidopsis root mycobiome.</title>
        <authorList>
            <person name="Mesny F."/>
            <person name="Miyauchi S."/>
            <person name="Thiergart T."/>
            <person name="Pickel B."/>
            <person name="Atanasova L."/>
            <person name="Karlsson M."/>
            <person name="Huettel B."/>
            <person name="Barry K.W."/>
            <person name="Haridas S."/>
            <person name="Chen C."/>
            <person name="Bauer D."/>
            <person name="Andreopoulos W."/>
            <person name="Pangilinan J."/>
            <person name="LaButti K."/>
            <person name="Riley R."/>
            <person name="Lipzen A."/>
            <person name="Clum A."/>
            <person name="Drula E."/>
            <person name="Henrissat B."/>
            <person name="Kohler A."/>
            <person name="Grigoriev I.V."/>
            <person name="Martin F.M."/>
            <person name="Hacquard S."/>
        </authorList>
    </citation>
    <scope>NUCLEOTIDE SEQUENCE</scope>
    <source>
        <strain evidence="2">MPI-CAGE-AT-0016</strain>
    </source>
</reference>
<evidence type="ECO:0000313" key="3">
    <source>
        <dbReference type="Proteomes" id="UP000813385"/>
    </source>
</evidence>
<gene>
    <name evidence="2" type="ORF">B0T11DRAFT_136537</name>
</gene>
<evidence type="ECO:0000256" key="1">
    <source>
        <dbReference type="SAM" id="MobiDB-lite"/>
    </source>
</evidence>
<keyword evidence="3" id="KW-1185">Reference proteome</keyword>
<feature type="compositionally biased region" description="Basic residues" evidence="1">
    <location>
        <begin position="1"/>
        <end position="11"/>
    </location>
</feature>
<feature type="region of interest" description="Disordered" evidence="1">
    <location>
        <begin position="1"/>
        <end position="27"/>
    </location>
</feature>
<dbReference type="EMBL" id="JAGPXD010000006">
    <property type="protein sequence ID" value="KAH7349977.1"/>
    <property type="molecule type" value="Genomic_DNA"/>
</dbReference>
<dbReference type="Proteomes" id="UP000813385">
    <property type="component" value="Unassembled WGS sequence"/>
</dbReference>
<dbReference type="AlphaFoldDB" id="A0A8K0TCL5"/>
<proteinExistence type="predicted"/>
<accession>A0A8K0TCL5</accession>
<organism evidence="2 3">
    <name type="scientific">Plectosphaerella cucumerina</name>
    <dbReference type="NCBI Taxonomy" id="40658"/>
    <lineage>
        <taxon>Eukaryota</taxon>
        <taxon>Fungi</taxon>
        <taxon>Dikarya</taxon>
        <taxon>Ascomycota</taxon>
        <taxon>Pezizomycotina</taxon>
        <taxon>Sordariomycetes</taxon>
        <taxon>Hypocreomycetidae</taxon>
        <taxon>Glomerellales</taxon>
        <taxon>Plectosphaerellaceae</taxon>
        <taxon>Plectosphaerella</taxon>
    </lineage>
</organism>
<evidence type="ECO:0000313" key="2">
    <source>
        <dbReference type="EMBL" id="KAH7349977.1"/>
    </source>
</evidence>
<protein>
    <submittedName>
        <fullName evidence="2">Uncharacterized protein</fullName>
    </submittedName>
</protein>
<name>A0A8K0TCL5_9PEZI</name>
<sequence>MNHPLPQKHPRPSPPARAACHSTSFPPSTQVLPWPHGLGRAVGTRRVLRPDLTRPRQVLSTLRCPLPIFHVLSRGLAFPLLLLPLSLPDWPQLILSILLPQAFSRHSLPSHHPASPLLTHPQSLARTARRTRTRLRIRPPLSRHPSTAHPRARVISLILDPPSTPSTPVRPSSAVKVSRLPVPNHTIL</sequence>